<sequence length="436" mass="45724">MRWLSDALSTLVTSAAAPVTMRSLDHVDSSTVAAAAASFLLDQTQQHAPPSPPASDEVVSRNALLVSLGVTAAVLAQLAGSIGLLLLKSSSLYEYQLPPTQRFRLFAGIFFQAVVPIATDSFAYAVCPLSLLAPLSGITIAATIVFTAARCCGVREPVHASDFAVVAMIVAGVTLVNVYGPHSSINVDVGKLSDYMLNVSWLIFAGTCGGLALLWLAIYVLVDLQCLNVLRPHPTSVFTTLGCAFSAACCSMLAQVFLKVLAISVKSVIDGNHFHSNEIAPIVAAACLLVVCATTNLYLLNCTMKSGKVIIAVPSYSSLTIVLTIVGASIFYGDFDSINPQEAINFGVGVAIVAIGIILLSILQWCRQMRKQRPRSKKPSEGDSLLSPPNARKTVSTSSEAGESASYFGDGASTYGDGASTYDDGASSFGDHSSKV</sequence>
<evidence type="ECO:0000256" key="4">
    <source>
        <dbReference type="ARBA" id="ARBA00023136"/>
    </source>
</evidence>
<dbReference type="Gene3D" id="1.10.3730.20">
    <property type="match status" value="1"/>
</dbReference>
<name>A0AB34J658_PRYPA</name>
<dbReference type="PANTHER" id="PTHR12570:SF65">
    <property type="entry name" value="MAGNESIUM TRANSPORTER NIPA9-RELATED"/>
    <property type="match status" value="1"/>
</dbReference>
<evidence type="ECO:0000256" key="6">
    <source>
        <dbReference type="SAM" id="Phobius"/>
    </source>
</evidence>
<dbReference type="EMBL" id="JBGBPQ010000013">
    <property type="protein sequence ID" value="KAL1512150.1"/>
    <property type="molecule type" value="Genomic_DNA"/>
</dbReference>
<feature type="region of interest" description="Disordered" evidence="5">
    <location>
        <begin position="373"/>
        <end position="409"/>
    </location>
</feature>
<organism evidence="7 8">
    <name type="scientific">Prymnesium parvum</name>
    <name type="common">Toxic golden alga</name>
    <dbReference type="NCBI Taxonomy" id="97485"/>
    <lineage>
        <taxon>Eukaryota</taxon>
        <taxon>Haptista</taxon>
        <taxon>Haptophyta</taxon>
        <taxon>Prymnesiophyceae</taxon>
        <taxon>Prymnesiales</taxon>
        <taxon>Prymnesiaceae</taxon>
        <taxon>Prymnesium</taxon>
    </lineage>
</organism>
<dbReference type="Pfam" id="PF05653">
    <property type="entry name" value="Mg_trans_NIPA"/>
    <property type="match status" value="1"/>
</dbReference>
<evidence type="ECO:0000256" key="2">
    <source>
        <dbReference type="ARBA" id="ARBA00022692"/>
    </source>
</evidence>
<keyword evidence="2 6" id="KW-0812">Transmembrane</keyword>
<feature type="transmembrane region" description="Helical" evidence="6">
    <location>
        <begin position="131"/>
        <end position="149"/>
    </location>
</feature>
<feature type="transmembrane region" description="Helical" evidence="6">
    <location>
        <begin position="105"/>
        <end position="125"/>
    </location>
</feature>
<evidence type="ECO:0008006" key="9">
    <source>
        <dbReference type="Google" id="ProtNLM"/>
    </source>
</evidence>
<dbReference type="GO" id="GO:0015095">
    <property type="term" value="F:magnesium ion transmembrane transporter activity"/>
    <property type="evidence" value="ECO:0007669"/>
    <property type="project" value="InterPro"/>
</dbReference>
<protein>
    <recommendedName>
        <fullName evidence="9">Magnesium transporter</fullName>
    </recommendedName>
</protein>
<dbReference type="InterPro" id="IPR008521">
    <property type="entry name" value="Mg_trans_NIPA"/>
</dbReference>
<feature type="transmembrane region" description="Helical" evidence="6">
    <location>
        <begin position="234"/>
        <end position="258"/>
    </location>
</feature>
<accession>A0AB34J658</accession>
<evidence type="ECO:0000256" key="1">
    <source>
        <dbReference type="ARBA" id="ARBA00004141"/>
    </source>
</evidence>
<feature type="transmembrane region" description="Helical" evidence="6">
    <location>
        <begin position="278"/>
        <end position="299"/>
    </location>
</feature>
<evidence type="ECO:0000313" key="8">
    <source>
        <dbReference type="Proteomes" id="UP001515480"/>
    </source>
</evidence>
<keyword evidence="8" id="KW-1185">Reference proteome</keyword>
<feature type="transmembrane region" description="Helical" evidence="6">
    <location>
        <begin position="161"/>
        <end position="179"/>
    </location>
</feature>
<keyword evidence="4 6" id="KW-0472">Membrane</keyword>
<evidence type="ECO:0000256" key="3">
    <source>
        <dbReference type="ARBA" id="ARBA00022989"/>
    </source>
</evidence>
<feature type="transmembrane region" description="Helical" evidence="6">
    <location>
        <begin position="199"/>
        <end position="222"/>
    </location>
</feature>
<comment type="caution">
    <text evidence="7">The sequence shown here is derived from an EMBL/GenBank/DDBJ whole genome shotgun (WGS) entry which is preliminary data.</text>
</comment>
<evidence type="ECO:0000313" key="7">
    <source>
        <dbReference type="EMBL" id="KAL1512150.1"/>
    </source>
</evidence>
<dbReference type="Proteomes" id="UP001515480">
    <property type="component" value="Unassembled WGS sequence"/>
</dbReference>
<dbReference type="GO" id="GO:0016020">
    <property type="term" value="C:membrane"/>
    <property type="evidence" value="ECO:0007669"/>
    <property type="project" value="UniProtKB-SubCell"/>
</dbReference>
<proteinExistence type="predicted"/>
<evidence type="ECO:0000256" key="5">
    <source>
        <dbReference type="SAM" id="MobiDB-lite"/>
    </source>
</evidence>
<dbReference type="AlphaFoldDB" id="A0AB34J658"/>
<reference evidence="7 8" key="1">
    <citation type="journal article" date="2024" name="Science">
        <title>Giant polyketide synthase enzymes in the biosynthesis of giant marine polyether toxins.</title>
        <authorList>
            <person name="Fallon T.R."/>
            <person name="Shende V.V."/>
            <person name="Wierzbicki I.H."/>
            <person name="Pendleton A.L."/>
            <person name="Watervoot N.F."/>
            <person name="Auber R.P."/>
            <person name="Gonzalez D.J."/>
            <person name="Wisecaver J.H."/>
            <person name="Moore B.S."/>
        </authorList>
    </citation>
    <scope>NUCLEOTIDE SEQUENCE [LARGE SCALE GENOMIC DNA]</scope>
    <source>
        <strain evidence="7 8">12B1</strain>
    </source>
</reference>
<feature type="transmembrane region" description="Helical" evidence="6">
    <location>
        <begin position="311"/>
        <end position="332"/>
    </location>
</feature>
<keyword evidence="3 6" id="KW-1133">Transmembrane helix</keyword>
<feature type="transmembrane region" description="Helical" evidence="6">
    <location>
        <begin position="59"/>
        <end position="85"/>
    </location>
</feature>
<dbReference type="PANTHER" id="PTHR12570">
    <property type="match status" value="1"/>
</dbReference>
<gene>
    <name evidence="7" type="ORF">AB1Y20_005418</name>
</gene>
<comment type="subcellular location">
    <subcellularLocation>
        <location evidence="1">Membrane</location>
        <topology evidence="1">Multi-pass membrane protein</topology>
    </subcellularLocation>
</comment>
<feature type="transmembrane region" description="Helical" evidence="6">
    <location>
        <begin position="344"/>
        <end position="366"/>
    </location>
</feature>